<reference evidence="2 3" key="1">
    <citation type="journal article" date="2013" name="BMC Genomics">
        <title>Comparative genomics of parasitic silkworm microsporidia reveal an association between genome expansion and host adaptation.</title>
        <authorList>
            <person name="Pan G."/>
            <person name="Xu J."/>
            <person name="Li T."/>
            <person name="Xia Q."/>
            <person name="Liu S.L."/>
            <person name="Zhang G."/>
            <person name="Li S."/>
            <person name="Li C."/>
            <person name="Liu H."/>
            <person name="Yang L."/>
            <person name="Liu T."/>
            <person name="Zhang X."/>
            <person name="Wu Z."/>
            <person name="Fan W."/>
            <person name="Dang X."/>
            <person name="Xiang H."/>
            <person name="Tao M."/>
            <person name="Li Y."/>
            <person name="Hu J."/>
            <person name="Li Z."/>
            <person name="Lin L."/>
            <person name="Luo J."/>
            <person name="Geng L."/>
            <person name="Wang L."/>
            <person name="Long M."/>
            <person name="Wan Y."/>
            <person name="He N."/>
            <person name="Zhang Z."/>
            <person name="Lu C."/>
            <person name="Keeling P.J."/>
            <person name="Wang J."/>
            <person name="Xiang Z."/>
            <person name="Zhou Z."/>
        </authorList>
    </citation>
    <scope>NUCLEOTIDE SEQUENCE [LARGE SCALE GENOMIC DNA]</scope>
    <source>
        <strain evidence="3">CQ1 / CVCC 102059</strain>
    </source>
</reference>
<evidence type="ECO:0000256" key="1">
    <source>
        <dbReference type="SAM" id="Phobius"/>
    </source>
</evidence>
<feature type="transmembrane region" description="Helical" evidence="1">
    <location>
        <begin position="21"/>
        <end position="42"/>
    </location>
</feature>
<keyword evidence="1" id="KW-1133">Transmembrane helix</keyword>
<accession>R0MJR3</accession>
<keyword evidence="3" id="KW-1185">Reference proteome</keyword>
<evidence type="ECO:0000313" key="2">
    <source>
        <dbReference type="EMBL" id="EOB13028.1"/>
    </source>
</evidence>
<dbReference type="HOGENOM" id="CLU_3014749_0_0_1"/>
<name>R0MJR3_NOSB1</name>
<dbReference type="AlphaFoldDB" id="R0MJR3"/>
<keyword evidence="1" id="KW-0812">Transmembrane</keyword>
<sequence>MLSVYHCIVHNYSSPFILLKIYNFILCIIFFLMICPISLVYYPSIKLIYNYLLHLN</sequence>
<gene>
    <name evidence="2" type="ORF">NBO_243g0001</name>
</gene>
<dbReference type="VEuPathDB" id="MicrosporidiaDB:NBO_243g0001"/>
<dbReference type="EMBL" id="KB909151">
    <property type="protein sequence ID" value="EOB13028.1"/>
    <property type="molecule type" value="Genomic_DNA"/>
</dbReference>
<evidence type="ECO:0000313" key="3">
    <source>
        <dbReference type="Proteomes" id="UP000016927"/>
    </source>
</evidence>
<keyword evidence="1" id="KW-0472">Membrane</keyword>
<organism evidence="2 3">
    <name type="scientific">Nosema bombycis (strain CQ1 / CVCC 102059)</name>
    <name type="common">Microsporidian parasite</name>
    <name type="synonym">Pebrine of silkworm</name>
    <dbReference type="NCBI Taxonomy" id="578461"/>
    <lineage>
        <taxon>Eukaryota</taxon>
        <taxon>Fungi</taxon>
        <taxon>Fungi incertae sedis</taxon>
        <taxon>Microsporidia</taxon>
        <taxon>Nosematidae</taxon>
        <taxon>Nosema</taxon>
    </lineage>
</organism>
<dbReference type="Proteomes" id="UP000016927">
    <property type="component" value="Unassembled WGS sequence"/>
</dbReference>
<protein>
    <submittedName>
        <fullName evidence="2">Uncharacterized protein</fullName>
    </submittedName>
</protein>
<proteinExistence type="predicted"/>